<name>A0A0F6R0R5_9CORY</name>
<reference evidence="10 12" key="2">
    <citation type="submission" date="2018-12" db="EMBL/GenBank/DDBJ databases">
        <authorList>
            <consortium name="Pathogen Informatics"/>
        </authorList>
    </citation>
    <scope>NUCLEOTIDE SEQUENCE [LARGE SCALE GENOMIC DNA]</scope>
    <source>
        <strain evidence="10 12">NCTC949</strain>
    </source>
</reference>
<dbReference type="Pfam" id="PF08817">
    <property type="entry name" value="YukD"/>
    <property type="match status" value="1"/>
</dbReference>
<comment type="similarity">
    <text evidence="2">Belongs to the EccD/Snm4 family.</text>
</comment>
<feature type="transmembrane region" description="Helical" evidence="7">
    <location>
        <begin position="171"/>
        <end position="190"/>
    </location>
</feature>
<dbReference type="NCBIfam" id="TIGR03920">
    <property type="entry name" value="T7SS_EccD"/>
    <property type="match status" value="1"/>
</dbReference>
<evidence type="ECO:0000256" key="6">
    <source>
        <dbReference type="ARBA" id="ARBA00023136"/>
    </source>
</evidence>
<protein>
    <submittedName>
        <fullName evidence="10">Surface-anchored membrane protein</fullName>
    </submittedName>
    <submittedName>
        <fullName evidence="9">Type VII secretion integral membrane protein EccD</fullName>
    </submittedName>
</protein>
<keyword evidence="6 7" id="KW-0472">Membrane</keyword>
<evidence type="ECO:0000313" key="10">
    <source>
        <dbReference type="EMBL" id="VEH04859.1"/>
    </source>
</evidence>
<dbReference type="AlphaFoldDB" id="A0A0F6R0R5"/>
<feature type="transmembrane region" description="Helical" evidence="7">
    <location>
        <begin position="202"/>
        <end position="223"/>
    </location>
</feature>
<dbReference type="KEGG" id="cku:UL82_01915"/>
<feature type="transmembrane region" description="Helical" evidence="7">
    <location>
        <begin position="436"/>
        <end position="455"/>
    </location>
</feature>
<evidence type="ECO:0000313" key="11">
    <source>
        <dbReference type="Proteomes" id="UP000033457"/>
    </source>
</evidence>
<dbReference type="OrthoDB" id="4426863at2"/>
<feature type="domain" description="EccD-like transmembrane" evidence="8">
    <location>
        <begin position="143"/>
        <end position="458"/>
    </location>
</feature>
<keyword evidence="4 7" id="KW-0812">Transmembrane</keyword>
<evidence type="ECO:0000256" key="3">
    <source>
        <dbReference type="ARBA" id="ARBA00022475"/>
    </source>
</evidence>
<feature type="transmembrane region" description="Helical" evidence="7">
    <location>
        <begin position="229"/>
        <end position="249"/>
    </location>
</feature>
<gene>
    <name evidence="10" type="ORF">NCTC949_00307</name>
    <name evidence="9" type="ORF">UL82_01915</name>
</gene>
<feature type="transmembrane region" description="Helical" evidence="7">
    <location>
        <begin position="146"/>
        <end position="165"/>
    </location>
</feature>
<dbReference type="Proteomes" id="UP000033457">
    <property type="component" value="Chromosome"/>
</dbReference>
<dbReference type="Pfam" id="PF19053">
    <property type="entry name" value="EccD"/>
    <property type="match status" value="1"/>
</dbReference>
<evidence type="ECO:0000256" key="2">
    <source>
        <dbReference type="ARBA" id="ARBA00006162"/>
    </source>
</evidence>
<dbReference type="HOGENOM" id="CLU_048084_0_0_11"/>
<evidence type="ECO:0000259" key="8">
    <source>
        <dbReference type="Pfam" id="PF19053"/>
    </source>
</evidence>
<feature type="transmembrane region" description="Helical" evidence="7">
    <location>
        <begin position="372"/>
        <end position="392"/>
    </location>
</feature>
<organism evidence="9 11">
    <name type="scientific">Corynebacterium kutscheri</name>
    <dbReference type="NCBI Taxonomy" id="35755"/>
    <lineage>
        <taxon>Bacteria</taxon>
        <taxon>Bacillati</taxon>
        <taxon>Actinomycetota</taxon>
        <taxon>Actinomycetes</taxon>
        <taxon>Mycobacteriales</taxon>
        <taxon>Corynebacteriaceae</taxon>
        <taxon>Corynebacterium</taxon>
    </lineage>
</organism>
<proteinExistence type="inferred from homology"/>
<evidence type="ECO:0000256" key="5">
    <source>
        <dbReference type="ARBA" id="ARBA00022989"/>
    </source>
</evidence>
<dbReference type="RefSeq" id="WP_046438715.1">
    <property type="nucleotide sequence ID" value="NZ_CP011312.1"/>
</dbReference>
<feature type="transmembrane region" description="Helical" evidence="7">
    <location>
        <begin position="399"/>
        <end position="416"/>
    </location>
</feature>
<dbReference type="GO" id="GO:0005886">
    <property type="term" value="C:plasma membrane"/>
    <property type="evidence" value="ECO:0007669"/>
    <property type="project" value="UniProtKB-SubCell"/>
</dbReference>
<keyword evidence="3" id="KW-1003">Cell membrane</keyword>
<keyword evidence="5 7" id="KW-1133">Transmembrane helix</keyword>
<sequence length="460" mass="48856">MALIDHNLRVHVRVDLGDDVSRIREGTDLSLPATSSISEILPDILKLIDAPHITVSWQARTASGTIIDPALALIDAGLHHGSIILLSPKRQQPLETASDTAEAIEQVSSRHKTKPHTYFSQLFEETSVCAGIFGLSILSFQFSHTLPLVISGSVLSTLCLGLVLARASFSYVPLTAVISSVSLVLAIFGFPGAHTQRLESALLILVVVISIIVISGIGLWLKHCVLQEGAALITFCLCIAFAAISIWLYRPGIYGSEHGWLIGAAALVLSLATTGMIIAPRIATALVGLRVPQLPSGAIDQPITTCDSQQAIKALNASQLFDGIMAGLGLSCSGALLLIMLYPDHQSGFLQALCLVIGGALIIHSHRYISPIALWATWIPGIISIATAACCVQAHWLSIVAAVLPILTLATTPLWARFLATTTPTTLQWIERGESLMIAASLPLTLHLMGIFALIRGLGA</sequence>
<keyword evidence="11" id="KW-1185">Reference proteome</keyword>
<feature type="transmembrane region" description="Helical" evidence="7">
    <location>
        <begin position="323"/>
        <end position="342"/>
    </location>
</feature>
<dbReference type="STRING" id="35755.UL82_01915"/>
<dbReference type="InterPro" id="IPR006707">
    <property type="entry name" value="T7SS_EccD"/>
</dbReference>
<dbReference type="InterPro" id="IPR044049">
    <property type="entry name" value="EccD_transm"/>
</dbReference>
<dbReference type="Proteomes" id="UP000271380">
    <property type="component" value="Chromosome"/>
</dbReference>
<feature type="transmembrane region" description="Helical" evidence="7">
    <location>
        <begin position="261"/>
        <end position="283"/>
    </location>
</feature>
<accession>A0A0F6R0R5</accession>
<evidence type="ECO:0000256" key="1">
    <source>
        <dbReference type="ARBA" id="ARBA00004651"/>
    </source>
</evidence>
<dbReference type="EMBL" id="LR134377">
    <property type="protein sequence ID" value="VEH04859.1"/>
    <property type="molecule type" value="Genomic_DNA"/>
</dbReference>
<dbReference type="EMBL" id="CP011312">
    <property type="protein sequence ID" value="AKE40608.1"/>
    <property type="molecule type" value="Genomic_DNA"/>
</dbReference>
<evidence type="ECO:0000256" key="7">
    <source>
        <dbReference type="SAM" id="Phobius"/>
    </source>
</evidence>
<evidence type="ECO:0000313" key="12">
    <source>
        <dbReference type="Proteomes" id="UP000271380"/>
    </source>
</evidence>
<dbReference type="InterPro" id="IPR024962">
    <property type="entry name" value="YukD-like"/>
</dbReference>
<evidence type="ECO:0000256" key="4">
    <source>
        <dbReference type="ARBA" id="ARBA00022692"/>
    </source>
</evidence>
<comment type="subcellular location">
    <subcellularLocation>
        <location evidence="1">Cell membrane</location>
        <topology evidence="1">Multi-pass membrane protein</topology>
    </subcellularLocation>
</comment>
<reference evidence="9 11" key="1">
    <citation type="journal article" date="2015" name="Genome Announc.">
        <title>Complete Genome Sequence of Corynebacterium kutscheri DSM 20755, a Corynebacterial Type Strain with Remarkably Low G+C Content of Chromosomal DNA.</title>
        <authorList>
            <person name="Ruckert C."/>
            <person name="Albersmeier A."/>
            <person name="Winkler A."/>
            <person name="Tauch A."/>
        </authorList>
    </citation>
    <scope>NUCLEOTIDE SEQUENCE [LARGE SCALE GENOMIC DNA]</scope>
    <source>
        <strain evidence="9 11">DSM 20755</strain>
    </source>
</reference>
<evidence type="ECO:0000313" key="9">
    <source>
        <dbReference type="EMBL" id="AKE40608.1"/>
    </source>
</evidence>